<proteinExistence type="predicted"/>
<gene>
    <name evidence="2" type="ORF">SAMN04488548_1343619</name>
</gene>
<dbReference type="OrthoDB" id="3381348at2"/>
<dbReference type="EMBL" id="FNLM01000034">
    <property type="protein sequence ID" value="SDU71518.1"/>
    <property type="molecule type" value="Genomic_DNA"/>
</dbReference>
<name>A0A1H2KT35_9ACTN</name>
<dbReference type="RefSeq" id="WP_074852206.1">
    <property type="nucleotide sequence ID" value="NZ_FNLM01000034.1"/>
</dbReference>
<feature type="domain" description="DUF2470" evidence="1">
    <location>
        <begin position="164"/>
        <end position="236"/>
    </location>
</feature>
<dbReference type="Pfam" id="PF10615">
    <property type="entry name" value="DUF2470"/>
    <property type="match status" value="1"/>
</dbReference>
<dbReference type="AlphaFoldDB" id="A0A1H2KT35"/>
<reference evidence="2 3" key="1">
    <citation type="submission" date="2016-10" db="EMBL/GenBank/DDBJ databases">
        <authorList>
            <person name="de Groot N.N."/>
        </authorList>
    </citation>
    <scope>NUCLEOTIDE SEQUENCE [LARGE SCALE GENOMIC DNA]</scope>
    <source>
        <strain evidence="2 3">DSM 44215</strain>
    </source>
</reference>
<evidence type="ECO:0000313" key="3">
    <source>
        <dbReference type="Proteomes" id="UP000183180"/>
    </source>
</evidence>
<accession>A0A1H2KT35</accession>
<sequence length="250" mass="27077">MTRTTTDRPTDAEMIQTACRRVGTAILAIEGADTTPIDVVHLFESQAFVLVPTNGEALAAVDDAEGTPAMLEVTDWAPIDLRERVRSVIWLNGTLHAVPRDLERDLAIEIAGEHPDDGLLDIGHGASMLRLQVDSAVIASSTGAASVPAGELADADPDPFWECEAGWLEHLDADHADLVGQLARKLPTDLRQGRVRPLGLDRFGIRFRVEGADGDSDVRLPFPRPVTDVFELSRALRNLAGCPFMNSMPD</sequence>
<dbReference type="InterPro" id="IPR019595">
    <property type="entry name" value="DUF2470"/>
</dbReference>
<dbReference type="STRING" id="158898.SAMN04488548_1343619"/>
<dbReference type="Gene3D" id="3.20.180.10">
    <property type="entry name" value="PNP-oxidase-like"/>
    <property type="match status" value="1"/>
</dbReference>
<dbReference type="InterPro" id="IPR037119">
    <property type="entry name" value="Haem_oxidase_HugZ-like_sf"/>
</dbReference>
<organism evidence="2 3">
    <name type="scientific">Gordonia westfalica</name>
    <dbReference type="NCBI Taxonomy" id="158898"/>
    <lineage>
        <taxon>Bacteria</taxon>
        <taxon>Bacillati</taxon>
        <taxon>Actinomycetota</taxon>
        <taxon>Actinomycetes</taxon>
        <taxon>Mycobacteriales</taxon>
        <taxon>Gordoniaceae</taxon>
        <taxon>Gordonia</taxon>
    </lineage>
</organism>
<dbReference type="SUPFAM" id="SSF50475">
    <property type="entry name" value="FMN-binding split barrel"/>
    <property type="match status" value="1"/>
</dbReference>
<dbReference type="Proteomes" id="UP000183180">
    <property type="component" value="Unassembled WGS sequence"/>
</dbReference>
<evidence type="ECO:0000313" key="2">
    <source>
        <dbReference type="EMBL" id="SDU71518.1"/>
    </source>
</evidence>
<protein>
    <recommendedName>
        <fullName evidence="1">DUF2470 domain-containing protein</fullName>
    </recommendedName>
</protein>
<evidence type="ECO:0000259" key="1">
    <source>
        <dbReference type="Pfam" id="PF10615"/>
    </source>
</evidence>